<comment type="caution">
    <text evidence="2">The sequence shown here is derived from an EMBL/GenBank/DDBJ whole genome shotgun (WGS) entry which is preliminary data.</text>
</comment>
<name>A0A7W6NN81_9HYPH</name>
<dbReference type="Pfam" id="PF11154">
    <property type="entry name" value="DUF2934"/>
    <property type="match status" value="1"/>
</dbReference>
<feature type="region of interest" description="Disordered" evidence="1">
    <location>
        <begin position="66"/>
        <end position="165"/>
    </location>
</feature>
<evidence type="ECO:0000256" key="1">
    <source>
        <dbReference type="SAM" id="MobiDB-lite"/>
    </source>
</evidence>
<keyword evidence="3" id="KW-1185">Reference proteome</keyword>
<dbReference type="Proteomes" id="UP000528286">
    <property type="component" value="Unassembled WGS sequence"/>
</dbReference>
<protein>
    <recommendedName>
        <fullName evidence="4">DUF2934 domain-containing protein</fullName>
    </recommendedName>
</protein>
<dbReference type="RefSeq" id="WP_246365997.1">
    <property type="nucleotide sequence ID" value="NZ_JACIEZ010000016.1"/>
</dbReference>
<evidence type="ECO:0008006" key="4">
    <source>
        <dbReference type="Google" id="ProtNLM"/>
    </source>
</evidence>
<evidence type="ECO:0000313" key="3">
    <source>
        <dbReference type="Proteomes" id="UP000528286"/>
    </source>
</evidence>
<sequence length="165" mass="19248">MALLPVHIAFMYHHPGWCAPIFWREPGQPANFMEKRPKRVREGMILMSNSRDEWISNRAYALWEQNGRQHGQHEEHWQQANSEWEELQRNALPGHVQDGQRDEGMPPEYLQADTQEDPAPRLGRAPSAKKQSKSDTVILGKSQETKSKRRSSRNSVYEEKDYQAL</sequence>
<dbReference type="EMBL" id="JACIEZ010000016">
    <property type="protein sequence ID" value="MBB4067195.1"/>
    <property type="molecule type" value="Genomic_DNA"/>
</dbReference>
<dbReference type="InterPro" id="IPR021327">
    <property type="entry name" value="DUF2934"/>
</dbReference>
<evidence type="ECO:0000313" key="2">
    <source>
        <dbReference type="EMBL" id="MBB4067195.1"/>
    </source>
</evidence>
<gene>
    <name evidence="2" type="ORF">GGR23_004426</name>
</gene>
<proteinExistence type="predicted"/>
<feature type="compositionally biased region" description="Basic and acidic residues" evidence="1">
    <location>
        <begin position="156"/>
        <end position="165"/>
    </location>
</feature>
<organism evidence="2 3">
    <name type="scientific">Gellertiella hungarica</name>
    <dbReference type="NCBI Taxonomy" id="1572859"/>
    <lineage>
        <taxon>Bacteria</taxon>
        <taxon>Pseudomonadati</taxon>
        <taxon>Pseudomonadota</taxon>
        <taxon>Alphaproteobacteria</taxon>
        <taxon>Hyphomicrobiales</taxon>
        <taxon>Rhizobiaceae</taxon>
        <taxon>Gellertiella</taxon>
    </lineage>
</organism>
<dbReference type="AlphaFoldDB" id="A0A7W6NN81"/>
<accession>A0A7W6NN81</accession>
<reference evidence="2 3" key="1">
    <citation type="submission" date="2020-08" db="EMBL/GenBank/DDBJ databases">
        <title>Genomic Encyclopedia of Type Strains, Phase IV (KMG-IV): sequencing the most valuable type-strain genomes for metagenomic binning, comparative biology and taxonomic classification.</title>
        <authorList>
            <person name="Goeker M."/>
        </authorList>
    </citation>
    <scope>NUCLEOTIDE SEQUENCE [LARGE SCALE GENOMIC DNA]</scope>
    <source>
        <strain evidence="2 3">DSM 29853</strain>
    </source>
</reference>